<dbReference type="OrthoDB" id="495795at2759"/>
<dbReference type="Proteomes" id="UP000001058">
    <property type="component" value="Unassembled WGS sequence"/>
</dbReference>
<dbReference type="EMBL" id="GL378445">
    <property type="protein sequence ID" value="EFJ39802.1"/>
    <property type="molecule type" value="Genomic_DNA"/>
</dbReference>
<dbReference type="Gene3D" id="1.10.1520.10">
    <property type="entry name" value="Ribonuclease III domain"/>
    <property type="match status" value="2"/>
</dbReference>
<dbReference type="InterPro" id="IPR036389">
    <property type="entry name" value="RNase_III_sf"/>
</dbReference>
<sequence>MFVLSVTLGETTARRIPLPAWIHGAPPFRTAVIATSLPPPFLSGGATSNPRSIFNPLTLAYLGDAVWEAHTRRLETYIEAWIAQQSQAQQGTQQRHQQEQQRGSARASGRRGGGRAGERFVNAGDGDDRRDSSDVFNGVGGSRYGGVSLPSRQARKQWSTAIFQPPPCPPLSGVVLTAEELDVLRWGRNAAVSSIPRDVPVGVYKKATAVEVLVAHLYLTDPNRCAALIAAAGLTVEECPEVIKAYCT</sequence>
<dbReference type="SUPFAM" id="SSF69065">
    <property type="entry name" value="RNase III domain-like"/>
    <property type="match status" value="1"/>
</dbReference>
<dbReference type="GO" id="GO:0006396">
    <property type="term" value="P:RNA processing"/>
    <property type="evidence" value="ECO:0007669"/>
    <property type="project" value="InterPro"/>
</dbReference>
<organism evidence="3">
    <name type="scientific">Volvox carteri f. nagariensis</name>
    <dbReference type="NCBI Taxonomy" id="3068"/>
    <lineage>
        <taxon>Eukaryota</taxon>
        <taxon>Viridiplantae</taxon>
        <taxon>Chlorophyta</taxon>
        <taxon>core chlorophytes</taxon>
        <taxon>Chlorophyceae</taxon>
        <taxon>CS clade</taxon>
        <taxon>Chlamydomonadales</taxon>
        <taxon>Volvocaceae</taxon>
        <taxon>Volvox</taxon>
    </lineage>
</organism>
<reference evidence="2 3" key="1">
    <citation type="journal article" date="2010" name="Science">
        <title>Genomic analysis of organismal complexity in the multicellular green alga Volvox carteri.</title>
        <authorList>
            <person name="Prochnik S.E."/>
            <person name="Umen J."/>
            <person name="Nedelcu A.M."/>
            <person name="Hallmann A."/>
            <person name="Miller S.M."/>
            <person name="Nishii I."/>
            <person name="Ferris P."/>
            <person name="Kuo A."/>
            <person name="Mitros T."/>
            <person name="Fritz-Laylin L.K."/>
            <person name="Hellsten U."/>
            <person name="Chapman J."/>
            <person name="Simakov O."/>
            <person name="Rensing S.A."/>
            <person name="Terry A."/>
            <person name="Pangilinan J."/>
            <person name="Kapitonov V."/>
            <person name="Jurka J."/>
            <person name="Salamov A."/>
            <person name="Shapiro H."/>
            <person name="Schmutz J."/>
            <person name="Grimwood J."/>
            <person name="Lindquist E."/>
            <person name="Lucas S."/>
            <person name="Grigoriev I.V."/>
            <person name="Schmitt R."/>
            <person name="Kirk D."/>
            <person name="Rokhsar D.S."/>
        </authorList>
    </citation>
    <scope>NUCLEOTIDE SEQUENCE [LARGE SCALE GENOMIC DNA]</scope>
    <source>
        <strain evidence="3">f. Nagariensis / Eve</strain>
    </source>
</reference>
<feature type="compositionally biased region" description="Low complexity" evidence="1">
    <location>
        <begin position="88"/>
        <end position="107"/>
    </location>
</feature>
<dbReference type="KEGG" id="vcn:VOLCADRAFT_121780"/>
<evidence type="ECO:0000313" key="3">
    <source>
        <dbReference type="Proteomes" id="UP000001058"/>
    </source>
</evidence>
<dbReference type="InParanoid" id="D8UKF0"/>
<feature type="region of interest" description="Disordered" evidence="1">
    <location>
        <begin position="88"/>
        <end position="139"/>
    </location>
</feature>
<evidence type="ECO:0008006" key="4">
    <source>
        <dbReference type="Google" id="ProtNLM"/>
    </source>
</evidence>
<dbReference type="PANTHER" id="PTHR34276">
    <property type="entry name" value="MINI-RIBONUCLEASE 3"/>
    <property type="match status" value="1"/>
</dbReference>
<dbReference type="STRING" id="3068.D8UKF0"/>
<proteinExistence type="predicted"/>
<dbReference type="PANTHER" id="PTHR34276:SF1">
    <property type="entry name" value="MINI-RIBONUCLEASE 3"/>
    <property type="match status" value="1"/>
</dbReference>
<accession>D8UKF0</accession>
<protein>
    <recommendedName>
        <fullName evidence="4">RNase III domain-containing protein</fullName>
    </recommendedName>
</protein>
<evidence type="ECO:0000313" key="2">
    <source>
        <dbReference type="EMBL" id="EFJ39802.1"/>
    </source>
</evidence>
<name>D8UKF0_VOLCA</name>
<dbReference type="RefSeq" id="XP_002959138.1">
    <property type="nucleotide sequence ID" value="XM_002959092.1"/>
</dbReference>
<gene>
    <name evidence="2" type="ORF">VOLCADRAFT_121780</name>
</gene>
<dbReference type="AlphaFoldDB" id="D8UKF0"/>
<dbReference type="GO" id="GO:0004525">
    <property type="term" value="F:ribonuclease III activity"/>
    <property type="evidence" value="ECO:0007669"/>
    <property type="project" value="InterPro"/>
</dbReference>
<evidence type="ECO:0000256" key="1">
    <source>
        <dbReference type="SAM" id="MobiDB-lite"/>
    </source>
</evidence>
<keyword evidence="3" id="KW-1185">Reference proteome</keyword>
<dbReference type="GeneID" id="9625959"/>